<reference evidence="3" key="1">
    <citation type="submission" date="2022-08" db="EMBL/GenBank/DDBJ databases">
        <title>Reclassification of Massilia species as members of the genera Telluria, Duganella, Pseudoduganella, Mokoshia gen. nov. and Zemynaea gen. nov. using orthogonal and non-orthogonal genome-based approaches.</title>
        <authorList>
            <person name="Bowman J.P."/>
        </authorList>
    </citation>
    <scope>NUCLEOTIDE SEQUENCE</scope>
    <source>
        <strain evidence="3">LMG 11547</strain>
    </source>
</reference>
<accession>A0ABT2BY98</accession>
<dbReference type="EMBL" id="JANUHC010000004">
    <property type="protein sequence ID" value="MCS0630118.1"/>
    <property type="molecule type" value="Genomic_DNA"/>
</dbReference>
<evidence type="ECO:0000313" key="4">
    <source>
        <dbReference type="Proteomes" id="UP001165263"/>
    </source>
</evidence>
<sequence length="249" mass="25692">MKSKHLLSALSLLGMCAPSTPAIAQASALATLENAGYWLVDLSPADGIAPRLSLTVPGVSLETTLFNNPKYDPDGALREDFNDRAQAGVINSDGFSQAVSSTGYTLASVYTHVNSAIATGQTTWDFVLSANTRVVFFADAMVDVRPGGADGFAYAQAQISGTVDNESNGGALHFSNSLDARDGRESAFLETGVSSGASDTAGTVQVLAFTSAAAAATIPPVPEPASYVMLLAGLAALATRLCLRRAGRR</sequence>
<dbReference type="RefSeq" id="WP_259449238.1">
    <property type="nucleotide sequence ID" value="NZ_CP119520.1"/>
</dbReference>
<feature type="chain" id="PRO_5047215126" evidence="1">
    <location>
        <begin position="25"/>
        <end position="249"/>
    </location>
</feature>
<feature type="signal peptide" evidence="1">
    <location>
        <begin position="1"/>
        <end position="24"/>
    </location>
</feature>
<dbReference type="NCBIfam" id="TIGR02595">
    <property type="entry name" value="PEP_CTERM"/>
    <property type="match status" value="1"/>
</dbReference>
<feature type="domain" description="Ice-binding protein C-terminal" evidence="2">
    <location>
        <begin position="220"/>
        <end position="245"/>
    </location>
</feature>
<evidence type="ECO:0000313" key="3">
    <source>
        <dbReference type="EMBL" id="MCS0630118.1"/>
    </source>
</evidence>
<keyword evidence="1" id="KW-0732">Signal</keyword>
<evidence type="ECO:0000259" key="2">
    <source>
        <dbReference type="Pfam" id="PF07589"/>
    </source>
</evidence>
<comment type="caution">
    <text evidence="3">The sequence shown here is derived from an EMBL/GenBank/DDBJ whole genome shotgun (WGS) entry which is preliminary data.</text>
</comment>
<dbReference type="InterPro" id="IPR013424">
    <property type="entry name" value="Ice-binding_C"/>
</dbReference>
<proteinExistence type="predicted"/>
<keyword evidence="4" id="KW-1185">Reference proteome</keyword>
<dbReference type="Proteomes" id="UP001165263">
    <property type="component" value="Unassembled WGS sequence"/>
</dbReference>
<gene>
    <name evidence="3" type="ORF">NX786_12315</name>
</gene>
<name>A0ABT2BY98_9BURK</name>
<evidence type="ECO:0000256" key="1">
    <source>
        <dbReference type="SAM" id="SignalP"/>
    </source>
</evidence>
<protein>
    <submittedName>
        <fullName evidence="3">PEP-CTERM sorting domain-containing protein</fullName>
    </submittedName>
</protein>
<organism evidence="3 4">
    <name type="scientific">Telluria mixta</name>
    <dbReference type="NCBI Taxonomy" id="34071"/>
    <lineage>
        <taxon>Bacteria</taxon>
        <taxon>Pseudomonadati</taxon>
        <taxon>Pseudomonadota</taxon>
        <taxon>Betaproteobacteria</taxon>
        <taxon>Burkholderiales</taxon>
        <taxon>Oxalobacteraceae</taxon>
        <taxon>Telluria group</taxon>
        <taxon>Telluria</taxon>
    </lineage>
</organism>
<dbReference type="Pfam" id="PF07589">
    <property type="entry name" value="PEP-CTERM"/>
    <property type="match status" value="1"/>
</dbReference>